<name>A0AAN9J6J5_CLITE</name>
<protein>
    <submittedName>
        <fullName evidence="1">Uncharacterized protein</fullName>
    </submittedName>
</protein>
<sequence length="88" mass="10203">METIVVSVAVRLFSQILLLFWQNQIPVTDFRYGERKSLSSIFGILRILFFVNFGHDSEGSLEMLSKPLLSWSSKRSRRKSKLSQTGRH</sequence>
<dbReference type="AlphaFoldDB" id="A0AAN9J6J5"/>
<organism evidence="1 2">
    <name type="scientific">Clitoria ternatea</name>
    <name type="common">Butterfly pea</name>
    <dbReference type="NCBI Taxonomy" id="43366"/>
    <lineage>
        <taxon>Eukaryota</taxon>
        <taxon>Viridiplantae</taxon>
        <taxon>Streptophyta</taxon>
        <taxon>Embryophyta</taxon>
        <taxon>Tracheophyta</taxon>
        <taxon>Spermatophyta</taxon>
        <taxon>Magnoliopsida</taxon>
        <taxon>eudicotyledons</taxon>
        <taxon>Gunneridae</taxon>
        <taxon>Pentapetalae</taxon>
        <taxon>rosids</taxon>
        <taxon>fabids</taxon>
        <taxon>Fabales</taxon>
        <taxon>Fabaceae</taxon>
        <taxon>Papilionoideae</taxon>
        <taxon>50 kb inversion clade</taxon>
        <taxon>NPAAA clade</taxon>
        <taxon>indigoferoid/millettioid clade</taxon>
        <taxon>Phaseoleae</taxon>
        <taxon>Clitoria</taxon>
    </lineage>
</organism>
<evidence type="ECO:0000313" key="1">
    <source>
        <dbReference type="EMBL" id="KAK7293205.1"/>
    </source>
</evidence>
<evidence type="ECO:0000313" key="2">
    <source>
        <dbReference type="Proteomes" id="UP001359559"/>
    </source>
</evidence>
<dbReference type="EMBL" id="JAYKXN010000004">
    <property type="protein sequence ID" value="KAK7293205.1"/>
    <property type="molecule type" value="Genomic_DNA"/>
</dbReference>
<reference evidence="1 2" key="1">
    <citation type="submission" date="2024-01" db="EMBL/GenBank/DDBJ databases">
        <title>The genomes of 5 underutilized Papilionoideae crops provide insights into root nodulation and disease resistance.</title>
        <authorList>
            <person name="Yuan L."/>
        </authorList>
    </citation>
    <scope>NUCLEOTIDE SEQUENCE [LARGE SCALE GENOMIC DNA]</scope>
    <source>
        <strain evidence="1">LY-2023</strain>
        <tissue evidence="1">Leaf</tissue>
    </source>
</reference>
<comment type="caution">
    <text evidence="1">The sequence shown here is derived from an EMBL/GenBank/DDBJ whole genome shotgun (WGS) entry which is preliminary data.</text>
</comment>
<accession>A0AAN9J6J5</accession>
<proteinExistence type="predicted"/>
<dbReference type="Proteomes" id="UP001359559">
    <property type="component" value="Unassembled WGS sequence"/>
</dbReference>
<keyword evidence="2" id="KW-1185">Reference proteome</keyword>
<gene>
    <name evidence="1" type="ORF">RJT34_16068</name>
</gene>